<reference evidence="2 3" key="1">
    <citation type="submission" date="2024-10" db="EMBL/GenBank/DDBJ databases">
        <title>The Natural Products Discovery Center: Release of the First 8490 Sequenced Strains for Exploring Actinobacteria Biosynthetic Diversity.</title>
        <authorList>
            <person name="Kalkreuter E."/>
            <person name="Kautsar S.A."/>
            <person name="Yang D."/>
            <person name="Bader C.D."/>
            <person name="Teijaro C.N."/>
            <person name="Fluegel L."/>
            <person name="Davis C.M."/>
            <person name="Simpson J.R."/>
            <person name="Lauterbach L."/>
            <person name="Steele A.D."/>
            <person name="Gui C."/>
            <person name="Meng S."/>
            <person name="Li G."/>
            <person name="Viehrig K."/>
            <person name="Ye F."/>
            <person name="Su P."/>
            <person name="Kiefer A.F."/>
            <person name="Nichols A."/>
            <person name="Cepeda A.J."/>
            <person name="Yan W."/>
            <person name="Fan B."/>
            <person name="Jiang Y."/>
            <person name="Adhikari A."/>
            <person name="Zheng C.-J."/>
            <person name="Schuster L."/>
            <person name="Cowan T.M."/>
            <person name="Smanski M.J."/>
            <person name="Chevrette M.G."/>
            <person name="De Carvalho L.P.S."/>
            <person name="Shen B."/>
        </authorList>
    </citation>
    <scope>NUCLEOTIDE SEQUENCE [LARGE SCALE GENOMIC DNA]</scope>
    <source>
        <strain evidence="2 3">NPDC001867</strain>
    </source>
</reference>
<dbReference type="EC" id="3.1.21.-" evidence="2"/>
<evidence type="ECO:0000313" key="3">
    <source>
        <dbReference type="Proteomes" id="UP001602089"/>
    </source>
</evidence>
<keyword evidence="2" id="KW-0255">Endonuclease</keyword>
<dbReference type="SUPFAM" id="SSF52980">
    <property type="entry name" value="Restriction endonuclease-like"/>
    <property type="match status" value="1"/>
</dbReference>
<dbReference type="EMBL" id="JBIATK010000004">
    <property type="protein sequence ID" value="MFF4024413.1"/>
    <property type="molecule type" value="Genomic_DNA"/>
</dbReference>
<dbReference type="GO" id="GO:0016787">
    <property type="term" value="F:hydrolase activity"/>
    <property type="evidence" value="ECO:0007669"/>
    <property type="project" value="UniProtKB-KW"/>
</dbReference>
<proteinExistence type="predicted"/>
<gene>
    <name evidence="2" type="ORF">ACFYY5_16380</name>
</gene>
<dbReference type="GO" id="GO:0004519">
    <property type="term" value="F:endonuclease activity"/>
    <property type="evidence" value="ECO:0007669"/>
    <property type="project" value="UniProtKB-KW"/>
</dbReference>
<comment type="caution">
    <text evidence="2">The sequence shown here is derived from an EMBL/GenBank/DDBJ whole genome shotgun (WGS) entry which is preliminary data.</text>
</comment>
<sequence>MTLQTDRDRIPTPAYEALRNTLASVVWYKSSFRRLLQAAFREHPELLSGLNFDATKREVIDDLIPRLLANEARYRETVIRVMLEFASLTTFPDLENHGDSENLLTKARAAVAELREQVELFTTRRQEQDRLAAERAAAEQQATVRRKFDEDLNELKRRFNDLHSMNHVHQRGIQFESLLYDLFELFDLEPRMAYSQRDEQIDGAFTFDSDVYLMEAKWTKKSMSREQVDAFASKVDWKGKNTLGLIVSVNGISTAAIRKYSVKTSFITMDGQDLYCVLDGRVRLEDLLARKKRHVNETGECYCPVAVWSV</sequence>
<dbReference type="RefSeq" id="WP_195021860.1">
    <property type="nucleotide sequence ID" value="NZ_JADLPS010000001.1"/>
</dbReference>
<dbReference type="InterPro" id="IPR007560">
    <property type="entry name" value="Restrct_endonuc_IV_Mrr"/>
</dbReference>
<dbReference type="InterPro" id="IPR011335">
    <property type="entry name" value="Restrct_endonuc-II-like"/>
</dbReference>
<evidence type="ECO:0000259" key="1">
    <source>
        <dbReference type="Pfam" id="PF04471"/>
    </source>
</evidence>
<feature type="domain" description="Restriction endonuclease type IV Mrr" evidence="1">
    <location>
        <begin position="172"/>
        <end position="274"/>
    </location>
</feature>
<dbReference type="Pfam" id="PF04471">
    <property type="entry name" value="Mrr_cat"/>
    <property type="match status" value="1"/>
</dbReference>
<keyword evidence="3" id="KW-1185">Reference proteome</keyword>
<protein>
    <submittedName>
        <fullName evidence="2">Restriction endonuclease</fullName>
        <ecNumber evidence="2">3.1.21.-</ecNumber>
    </submittedName>
</protein>
<keyword evidence="2" id="KW-0540">Nuclease</keyword>
<accession>A0ABW6TIA0</accession>
<name>A0ABW6TIA0_9NOCA</name>
<evidence type="ECO:0000313" key="2">
    <source>
        <dbReference type="EMBL" id="MFF4024413.1"/>
    </source>
</evidence>
<organism evidence="2 3">
    <name type="scientific">Nocardia elegans</name>
    <dbReference type="NCBI Taxonomy" id="300029"/>
    <lineage>
        <taxon>Bacteria</taxon>
        <taxon>Bacillati</taxon>
        <taxon>Actinomycetota</taxon>
        <taxon>Actinomycetes</taxon>
        <taxon>Mycobacteriales</taxon>
        <taxon>Nocardiaceae</taxon>
        <taxon>Nocardia</taxon>
    </lineage>
</organism>
<keyword evidence="2" id="KW-0378">Hydrolase</keyword>
<dbReference type="Proteomes" id="UP001602089">
    <property type="component" value="Unassembled WGS sequence"/>
</dbReference>